<evidence type="ECO:0000313" key="1">
    <source>
        <dbReference type="Proteomes" id="UP000887576"/>
    </source>
</evidence>
<proteinExistence type="predicted"/>
<organism evidence="1 2">
    <name type="scientific">Panagrolaimus sp. JU765</name>
    <dbReference type="NCBI Taxonomy" id="591449"/>
    <lineage>
        <taxon>Eukaryota</taxon>
        <taxon>Metazoa</taxon>
        <taxon>Ecdysozoa</taxon>
        <taxon>Nematoda</taxon>
        <taxon>Chromadorea</taxon>
        <taxon>Rhabditida</taxon>
        <taxon>Tylenchina</taxon>
        <taxon>Panagrolaimomorpha</taxon>
        <taxon>Panagrolaimoidea</taxon>
        <taxon>Panagrolaimidae</taxon>
        <taxon>Panagrolaimus</taxon>
    </lineage>
</organism>
<name>A0AC34RF82_9BILA</name>
<protein>
    <submittedName>
        <fullName evidence="2">Uncharacterized protein</fullName>
    </submittedName>
</protein>
<sequence length="83" mass="9327">MSNEDVGDNSNAELGLNGSPTIEAHDKKPLIYLDKKSLEPFQKRGKFCLIRWFMFVGVCLGWIALAAIIVFKIIKTKDNLEVS</sequence>
<dbReference type="Proteomes" id="UP000887576">
    <property type="component" value="Unplaced"/>
</dbReference>
<evidence type="ECO:0000313" key="2">
    <source>
        <dbReference type="WBParaSite" id="JU765_v2.g6322.t1"/>
    </source>
</evidence>
<reference evidence="2" key="1">
    <citation type="submission" date="2022-11" db="UniProtKB">
        <authorList>
            <consortium name="WormBaseParasite"/>
        </authorList>
    </citation>
    <scope>IDENTIFICATION</scope>
</reference>
<dbReference type="WBParaSite" id="JU765_v2.g6322.t1">
    <property type="protein sequence ID" value="JU765_v2.g6322.t1"/>
    <property type="gene ID" value="JU765_v2.g6322"/>
</dbReference>
<accession>A0AC34RF82</accession>